<comment type="caution">
    <text evidence="5">The sequence shown here is derived from an EMBL/GenBank/DDBJ whole genome shotgun (WGS) entry which is preliminary data.</text>
</comment>
<keyword evidence="6" id="KW-1185">Reference proteome</keyword>
<keyword evidence="1" id="KW-0175">Coiled coil</keyword>
<proteinExistence type="predicted"/>
<reference evidence="6" key="1">
    <citation type="journal article" date="2019" name="Int. J. Syst. Evol. Microbiol.">
        <title>The Global Catalogue of Microorganisms (GCM) 10K type strain sequencing project: providing services to taxonomists for standard genome sequencing and annotation.</title>
        <authorList>
            <consortium name="The Broad Institute Genomics Platform"/>
            <consortium name="The Broad Institute Genome Sequencing Center for Infectious Disease"/>
            <person name="Wu L."/>
            <person name="Ma J."/>
        </authorList>
    </citation>
    <scope>NUCLEOTIDE SEQUENCE [LARGE SCALE GENOMIC DNA]</scope>
    <source>
        <strain evidence="6">JCM 17975</strain>
    </source>
</reference>
<dbReference type="InterPro" id="IPR009045">
    <property type="entry name" value="Zn_M74/Hedgehog-like"/>
</dbReference>
<dbReference type="Gene3D" id="3.30.1380.10">
    <property type="match status" value="1"/>
</dbReference>
<accession>A0ABP8XTU8</accession>
<sequence>MSFNVEPPAPAGPPEPAAAGPRPTSGTSTEVPDRAQPDGAGSGRAAAPSDGGSMRPLVVFLVTAAVALVGSIVFALVHAGNERELGQLAHAHADIVQAVDDGRAVQEDLTQQIAEAEQVLAASKGKVADETVRTDLAGHVAEAKELGATQPPAVPDSGTAGLDTPEDIAALEAKATGWATTLRTTSTTLVEATKETQASNREWQQNRKDAQAEARTAAEQAKKTAAQLKTAKTTLTKVTAQLKISVRDSAYTLSWTADSGAPATVRSTLEAHRKEGQAALTAAADQGELSSVRELGERREAARAAIEAAAWDARATVADGSNGRLDLDTLCKVGVGPEGQDQYLRCDASKAWEKLGAEFEAKFGKPLRVEYGYRPYDWQLQALNEFGSGQVAAPGTSNHGWALAIDVPTDDGFRFGQPEYEWLAANGPEVGWHHPEWARAGGGREEPWHFEYTE</sequence>
<keyword evidence="3" id="KW-0472">Membrane</keyword>
<evidence type="ECO:0000313" key="5">
    <source>
        <dbReference type="EMBL" id="GAA4713388.1"/>
    </source>
</evidence>
<evidence type="ECO:0000256" key="1">
    <source>
        <dbReference type="SAM" id="Coils"/>
    </source>
</evidence>
<dbReference type="Proteomes" id="UP001500843">
    <property type="component" value="Unassembled WGS sequence"/>
</dbReference>
<feature type="compositionally biased region" description="Pro residues" evidence="2">
    <location>
        <begin position="7"/>
        <end position="16"/>
    </location>
</feature>
<dbReference type="Pfam" id="PF02557">
    <property type="entry name" value="VanY"/>
    <property type="match status" value="1"/>
</dbReference>
<feature type="region of interest" description="Disordered" evidence="2">
    <location>
        <begin position="1"/>
        <end position="49"/>
    </location>
</feature>
<dbReference type="RefSeq" id="WP_253876862.1">
    <property type="nucleotide sequence ID" value="NZ_BAABHM010000017.1"/>
</dbReference>
<evidence type="ECO:0000259" key="4">
    <source>
        <dbReference type="Pfam" id="PF02557"/>
    </source>
</evidence>
<evidence type="ECO:0000313" key="6">
    <source>
        <dbReference type="Proteomes" id="UP001500843"/>
    </source>
</evidence>
<keyword evidence="3" id="KW-0812">Transmembrane</keyword>
<evidence type="ECO:0000256" key="3">
    <source>
        <dbReference type="SAM" id="Phobius"/>
    </source>
</evidence>
<name>A0ABP8XTU8_9MICO</name>
<gene>
    <name evidence="5" type="ORF">GCM10023198_40530</name>
</gene>
<dbReference type="EMBL" id="BAABHM010000017">
    <property type="protein sequence ID" value="GAA4713388.1"/>
    <property type="molecule type" value="Genomic_DNA"/>
</dbReference>
<dbReference type="CDD" id="cd14814">
    <property type="entry name" value="Peptidase_M15"/>
    <property type="match status" value="1"/>
</dbReference>
<organism evidence="5 6">
    <name type="scientific">Promicromonospora umidemergens</name>
    <dbReference type="NCBI Taxonomy" id="629679"/>
    <lineage>
        <taxon>Bacteria</taxon>
        <taxon>Bacillati</taxon>
        <taxon>Actinomycetota</taxon>
        <taxon>Actinomycetes</taxon>
        <taxon>Micrococcales</taxon>
        <taxon>Promicromonosporaceae</taxon>
        <taxon>Promicromonospora</taxon>
    </lineage>
</organism>
<dbReference type="InterPro" id="IPR003709">
    <property type="entry name" value="VanY-like_core_dom"/>
</dbReference>
<dbReference type="SUPFAM" id="SSF55166">
    <property type="entry name" value="Hedgehog/DD-peptidase"/>
    <property type="match status" value="1"/>
</dbReference>
<evidence type="ECO:0000256" key="2">
    <source>
        <dbReference type="SAM" id="MobiDB-lite"/>
    </source>
</evidence>
<feature type="domain" description="D-alanyl-D-alanine carboxypeptidase-like core" evidence="4">
    <location>
        <begin position="342"/>
        <end position="453"/>
    </location>
</feature>
<protein>
    <recommendedName>
        <fullName evidence="4">D-alanyl-D-alanine carboxypeptidase-like core domain-containing protein</fullName>
    </recommendedName>
</protein>
<keyword evidence="3" id="KW-1133">Transmembrane helix</keyword>
<feature type="transmembrane region" description="Helical" evidence="3">
    <location>
        <begin position="57"/>
        <end position="77"/>
    </location>
</feature>
<feature type="coiled-coil region" evidence="1">
    <location>
        <begin position="193"/>
        <end position="231"/>
    </location>
</feature>